<evidence type="ECO:0000313" key="2">
    <source>
        <dbReference type="EMBL" id="OUL58919.1"/>
    </source>
</evidence>
<dbReference type="EMBL" id="MWPV01000001">
    <property type="protein sequence ID" value="OUL58919.1"/>
    <property type="molecule type" value="Genomic_DNA"/>
</dbReference>
<evidence type="ECO:0000313" key="3">
    <source>
        <dbReference type="Proteomes" id="UP000194841"/>
    </source>
</evidence>
<keyword evidence="3" id="KW-1185">Reference proteome</keyword>
<proteinExistence type="predicted"/>
<feature type="chain" id="PRO_5011318014" description="DUF2987 domain-containing protein" evidence="1">
    <location>
        <begin position="22"/>
        <end position="216"/>
    </location>
</feature>
<dbReference type="AlphaFoldDB" id="A0A244CUK1"/>
<evidence type="ECO:0008006" key="4">
    <source>
        <dbReference type="Google" id="ProtNLM"/>
    </source>
</evidence>
<reference evidence="2 3" key="1">
    <citation type="submission" date="2017-02" db="EMBL/GenBank/DDBJ databases">
        <title>Pseudoalteromonas ulvae TC14 Genome.</title>
        <authorList>
            <person name="Molmeret M."/>
        </authorList>
    </citation>
    <scope>NUCLEOTIDE SEQUENCE [LARGE SCALE GENOMIC DNA]</scope>
    <source>
        <strain evidence="2">TC14</strain>
    </source>
</reference>
<dbReference type="Pfam" id="PF11205">
    <property type="entry name" value="DUF2987"/>
    <property type="match status" value="1"/>
</dbReference>
<feature type="signal peptide" evidence="1">
    <location>
        <begin position="1"/>
        <end position="21"/>
    </location>
</feature>
<organism evidence="2 3">
    <name type="scientific">Pseudoalteromonas ulvae</name>
    <dbReference type="NCBI Taxonomy" id="107327"/>
    <lineage>
        <taxon>Bacteria</taxon>
        <taxon>Pseudomonadati</taxon>
        <taxon>Pseudomonadota</taxon>
        <taxon>Gammaproteobacteria</taxon>
        <taxon>Alteromonadales</taxon>
        <taxon>Pseudoalteromonadaceae</taxon>
        <taxon>Pseudoalteromonas</taxon>
    </lineage>
</organism>
<dbReference type="OrthoDB" id="6402179at2"/>
<keyword evidence="1" id="KW-0732">Signal</keyword>
<gene>
    <name evidence="2" type="ORF">B1199_01140</name>
</gene>
<name>A0A244CUK1_PSEDV</name>
<dbReference type="InterPro" id="IPR021370">
    <property type="entry name" value="DUF2987"/>
</dbReference>
<protein>
    <recommendedName>
        <fullName evidence="4">DUF2987 domain-containing protein</fullName>
    </recommendedName>
</protein>
<comment type="caution">
    <text evidence="2">The sequence shown here is derived from an EMBL/GenBank/DDBJ whole genome shotgun (WGS) entry which is preliminary data.</text>
</comment>
<evidence type="ECO:0000256" key="1">
    <source>
        <dbReference type="SAM" id="SignalP"/>
    </source>
</evidence>
<accession>A0A244CUK1</accession>
<dbReference type="RefSeq" id="WP_086742296.1">
    <property type="nucleotide sequence ID" value="NZ_MWPV01000001.1"/>
</dbReference>
<dbReference type="Proteomes" id="UP000194841">
    <property type="component" value="Unassembled WGS sequence"/>
</dbReference>
<sequence>MNKHFISIALLSCASFASVSAEFAVSYDGFYDRMKVVNKGDYLQAQVGFYLVDANQPKVACDIASGKIVTEKTEQPLSFTSSGQLLLPFEQQLDKDKAVVVAQTRTNQCQLNMQLEAIDAYQPAFTKGALFNTYTELNDLMDDLSGFFMTKVFSFLMPSMTGITLEFAQPAHVIDNTDWLCEGLRCRITINDQWQDSQETVHFSAAPIRILPYFEQ</sequence>